<evidence type="ECO:0000313" key="2">
    <source>
        <dbReference type="EMBL" id="AZS73096.1"/>
    </source>
</evidence>
<name>A0A3Q9KBJ7_9ACTN</name>
<dbReference type="InterPro" id="IPR023902">
    <property type="entry name" value="Sporulation_SdpA"/>
</dbReference>
<dbReference type="RefSeq" id="WP_127152143.1">
    <property type="nucleotide sequence ID" value="NZ_CP029042.1"/>
</dbReference>
<evidence type="ECO:0008006" key="4">
    <source>
        <dbReference type="Google" id="ProtNLM"/>
    </source>
</evidence>
<dbReference type="NCBIfam" id="TIGR04034">
    <property type="entry name" value="export_SdpA"/>
    <property type="match status" value="1"/>
</dbReference>
<reference evidence="2 3" key="1">
    <citation type="submission" date="2018-04" db="EMBL/GenBank/DDBJ databases">
        <title>Complete genome sequences of Streptomyces lydicus strain WYEC and characterization of antagonistic properties of biological control agents.</title>
        <authorList>
            <person name="Mariita R.M."/>
            <person name="Sello J.K."/>
        </authorList>
    </citation>
    <scope>NUCLEOTIDE SEQUENCE [LARGE SCALE GENOMIC DNA]</scope>
    <source>
        <strain evidence="2 3">WYEC 108</strain>
    </source>
</reference>
<keyword evidence="1" id="KW-1133">Transmembrane helix</keyword>
<sequence>MANTPTGNTLEPGEETPASLRQLALFAVVLLCLFGYLAASLFYTLPSNALSSRQSKGAARQALNILTPENWAFFTRDPQTAQIGIYALGADGSVRNLLRTPQGAPSNLFGLSRTQRAQGPELGYLNAAAAAHWTACDGPLADCLRELSGGRAWQVRNESPVPTVCGDAYLTQEKTVPWSYREQVPYLRRVAKAAHLDIRCR</sequence>
<dbReference type="Proteomes" id="UP000275579">
    <property type="component" value="Chromosome"/>
</dbReference>
<dbReference type="AlphaFoldDB" id="A0A3Q9KBJ7"/>
<proteinExistence type="predicted"/>
<keyword evidence="1" id="KW-0812">Transmembrane</keyword>
<protein>
    <recommendedName>
        <fullName evidence="4">SdpA family antimicrobial peptide system protein</fullName>
    </recommendedName>
</protein>
<feature type="transmembrane region" description="Helical" evidence="1">
    <location>
        <begin position="23"/>
        <end position="45"/>
    </location>
</feature>
<evidence type="ECO:0000313" key="3">
    <source>
        <dbReference type="Proteomes" id="UP000275579"/>
    </source>
</evidence>
<organism evidence="2 3">
    <name type="scientific">Streptomyces lydicus</name>
    <dbReference type="NCBI Taxonomy" id="47763"/>
    <lineage>
        <taxon>Bacteria</taxon>
        <taxon>Bacillati</taxon>
        <taxon>Actinomycetota</taxon>
        <taxon>Actinomycetes</taxon>
        <taxon>Kitasatosporales</taxon>
        <taxon>Streptomycetaceae</taxon>
        <taxon>Streptomyces</taxon>
    </lineage>
</organism>
<keyword evidence="1" id="KW-0472">Membrane</keyword>
<dbReference type="EMBL" id="CP029042">
    <property type="protein sequence ID" value="AZS73096.1"/>
    <property type="molecule type" value="Genomic_DNA"/>
</dbReference>
<accession>A0A3Q9KBJ7</accession>
<dbReference type="Pfam" id="PF17418">
    <property type="entry name" value="SdpA"/>
    <property type="match status" value="1"/>
</dbReference>
<gene>
    <name evidence="2" type="ORF">DDE74_20925</name>
</gene>
<evidence type="ECO:0000256" key="1">
    <source>
        <dbReference type="SAM" id="Phobius"/>
    </source>
</evidence>